<evidence type="ECO:0000256" key="7">
    <source>
        <dbReference type="SAM" id="Phobius"/>
    </source>
</evidence>
<evidence type="ECO:0000259" key="8">
    <source>
        <dbReference type="PROSITE" id="PS50850"/>
    </source>
</evidence>
<evidence type="ECO:0000256" key="3">
    <source>
        <dbReference type="ARBA" id="ARBA00022475"/>
    </source>
</evidence>
<keyword evidence="4 7" id="KW-0812">Transmembrane</keyword>
<feature type="transmembrane region" description="Helical" evidence="7">
    <location>
        <begin position="170"/>
        <end position="189"/>
    </location>
</feature>
<feature type="transmembrane region" description="Helical" evidence="7">
    <location>
        <begin position="397"/>
        <end position="416"/>
    </location>
</feature>
<dbReference type="CDD" id="cd06173">
    <property type="entry name" value="MFS_MefA_like"/>
    <property type="match status" value="1"/>
</dbReference>
<evidence type="ECO:0000256" key="4">
    <source>
        <dbReference type="ARBA" id="ARBA00022692"/>
    </source>
</evidence>
<feature type="transmembrane region" description="Helical" evidence="7">
    <location>
        <begin position="140"/>
        <end position="164"/>
    </location>
</feature>
<feature type="transmembrane region" description="Helical" evidence="7">
    <location>
        <begin position="255"/>
        <end position="276"/>
    </location>
</feature>
<feature type="transmembrane region" description="Helical" evidence="7">
    <location>
        <begin position="344"/>
        <end position="367"/>
    </location>
</feature>
<evidence type="ECO:0000256" key="2">
    <source>
        <dbReference type="ARBA" id="ARBA00022448"/>
    </source>
</evidence>
<sequence length="443" mass="48893">MTNNCTDHYSKFLFIWFGQFISIIGSGLTTFSLGIYVYQQTGTASSYVFILMCAFLPPFLLKPYGGILADRHDRRLMMILGDLGSTLGLLFIFAMMLKGNIELWQIYLGIAISSVFSAFQEPAYKALITDLLPENQYAKASGLMQLASSAQYLISPFLAGIILTIMDIKFVFLIDVTTFLIASSIVIWIRKILSRTQITKQEQNNMADLKEGIQEFSKNRGIVNLVITTTLILFFVGLLQSLFIPMMLNLTTVKAVGTIQSICASGILVGSLFIGVYGSKNKYVKTLSISLFVSGIFFANLGLSTNVIFITLAGFMFFSTLPFINTAIEVLIRKNIENSKQGRIWSIISMVTYLGSIIAFAVAGFLADKIFNPLLESDGLLVGTAGLIVGSGEGRGIALMFIISGIMISVVALLIWKNRKIKQLDDVEDKDGELSQNKYYVET</sequence>
<evidence type="ECO:0000313" key="10">
    <source>
        <dbReference type="Proteomes" id="UP000600774"/>
    </source>
</evidence>
<feature type="transmembrane region" description="Helical" evidence="7">
    <location>
        <begin position="222"/>
        <end position="243"/>
    </location>
</feature>
<dbReference type="InterPro" id="IPR020846">
    <property type="entry name" value="MFS_dom"/>
</dbReference>
<comment type="caution">
    <text evidence="9">The sequence shown here is derived from an EMBL/GenBank/DDBJ whole genome shotgun (WGS) entry which is preliminary data.</text>
</comment>
<dbReference type="GO" id="GO:0005886">
    <property type="term" value="C:plasma membrane"/>
    <property type="evidence" value="ECO:0007669"/>
    <property type="project" value="UniProtKB-SubCell"/>
</dbReference>
<organism evidence="9 10">
    <name type="scientific">Methanosarcina acetivorans</name>
    <dbReference type="NCBI Taxonomy" id="2214"/>
    <lineage>
        <taxon>Archaea</taxon>
        <taxon>Methanobacteriati</taxon>
        <taxon>Methanobacteriota</taxon>
        <taxon>Stenosarchaea group</taxon>
        <taxon>Methanomicrobia</taxon>
        <taxon>Methanosarcinales</taxon>
        <taxon>Methanosarcinaceae</taxon>
        <taxon>Methanosarcina</taxon>
    </lineage>
</organism>
<dbReference type="RefSeq" id="WP_011021185.1">
    <property type="nucleotide sequence ID" value="NZ_DUJU01000081.1"/>
</dbReference>
<dbReference type="AlphaFoldDB" id="A0A832W736"/>
<dbReference type="InterPro" id="IPR011701">
    <property type="entry name" value="MFS"/>
</dbReference>
<feature type="transmembrane region" description="Helical" evidence="7">
    <location>
        <begin position="283"/>
        <end position="301"/>
    </location>
</feature>
<name>A0A832W736_9EURY</name>
<dbReference type="PROSITE" id="PS50850">
    <property type="entry name" value="MFS"/>
    <property type="match status" value="1"/>
</dbReference>
<evidence type="ECO:0000256" key="6">
    <source>
        <dbReference type="ARBA" id="ARBA00023136"/>
    </source>
</evidence>
<comment type="subcellular location">
    <subcellularLocation>
        <location evidence="1">Cell membrane</location>
        <topology evidence="1">Multi-pass membrane protein</topology>
    </subcellularLocation>
</comment>
<dbReference type="EMBL" id="DUJU01000081">
    <property type="protein sequence ID" value="HIH93844.1"/>
    <property type="molecule type" value="Genomic_DNA"/>
</dbReference>
<protein>
    <submittedName>
        <fullName evidence="9">MFS transporter</fullName>
    </submittedName>
</protein>
<feature type="transmembrane region" description="Helical" evidence="7">
    <location>
        <begin position="76"/>
        <end position="97"/>
    </location>
</feature>
<dbReference type="GeneID" id="1473049"/>
<dbReference type="SUPFAM" id="SSF103473">
    <property type="entry name" value="MFS general substrate transporter"/>
    <property type="match status" value="1"/>
</dbReference>
<gene>
    <name evidence="9" type="ORF">HA338_07305</name>
</gene>
<keyword evidence="2" id="KW-0813">Transport</keyword>
<keyword evidence="3" id="KW-1003">Cell membrane</keyword>
<dbReference type="GO" id="GO:0022857">
    <property type="term" value="F:transmembrane transporter activity"/>
    <property type="evidence" value="ECO:0007669"/>
    <property type="project" value="InterPro"/>
</dbReference>
<keyword evidence="6 7" id="KW-0472">Membrane</keyword>
<feature type="transmembrane region" description="Helical" evidence="7">
    <location>
        <begin position="44"/>
        <end position="64"/>
    </location>
</feature>
<evidence type="ECO:0000256" key="1">
    <source>
        <dbReference type="ARBA" id="ARBA00004651"/>
    </source>
</evidence>
<feature type="transmembrane region" description="Helical" evidence="7">
    <location>
        <begin position="307"/>
        <end position="332"/>
    </location>
</feature>
<dbReference type="OMA" id="WLMTDLS"/>
<reference evidence="9" key="1">
    <citation type="journal article" date="2020" name="bioRxiv">
        <title>A rank-normalized archaeal taxonomy based on genome phylogeny resolves widespread incomplete and uneven classifications.</title>
        <authorList>
            <person name="Rinke C."/>
            <person name="Chuvochina M."/>
            <person name="Mussig A.J."/>
            <person name="Chaumeil P.-A."/>
            <person name="Waite D.W."/>
            <person name="Whitman W.B."/>
            <person name="Parks D.H."/>
            <person name="Hugenholtz P."/>
        </authorList>
    </citation>
    <scope>NUCLEOTIDE SEQUENCE</scope>
    <source>
        <strain evidence="9">UBA8876</strain>
    </source>
</reference>
<dbReference type="InterPro" id="IPR036259">
    <property type="entry name" value="MFS_trans_sf"/>
</dbReference>
<feature type="domain" description="Major facilitator superfamily (MFS) profile" evidence="8">
    <location>
        <begin position="11"/>
        <end position="423"/>
    </location>
</feature>
<evidence type="ECO:0000256" key="5">
    <source>
        <dbReference type="ARBA" id="ARBA00022989"/>
    </source>
</evidence>
<dbReference type="PANTHER" id="PTHR43266">
    <property type="entry name" value="MACROLIDE-EFFLUX PROTEIN"/>
    <property type="match status" value="1"/>
</dbReference>
<dbReference type="Proteomes" id="UP000600774">
    <property type="component" value="Unassembled WGS sequence"/>
</dbReference>
<proteinExistence type="predicted"/>
<dbReference type="Pfam" id="PF07690">
    <property type="entry name" value="MFS_1"/>
    <property type="match status" value="1"/>
</dbReference>
<feature type="transmembrane region" description="Helical" evidence="7">
    <location>
        <begin position="12"/>
        <end position="38"/>
    </location>
</feature>
<accession>A0A832W736</accession>
<dbReference type="PANTHER" id="PTHR43266:SF2">
    <property type="entry name" value="MAJOR FACILITATOR SUPERFAMILY (MFS) PROFILE DOMAIN-CONTAINING PROTEIN"/>
    <property type="match status" value="1"/>
</dbReference>
<evidence type="ECO:0000313" key="9">
    <source>
        <dbReference type="EMBL" id="HIH93844.1"/>
    </source>
</evidence>
<keyword evidence="5 7" id="KW-1133">Transmembrane helix</keyword>
<dbReference type="Gene3D" id="1.20.1250.20">
    <property type="entry name" value="MFS general substrate transporter like domains"/>
    <property type="match status" value="1"/>
</dbReference>